<dbReference type="AlphaFoldDB" id="L2GSF3"/>
<dbReference type="VEuPathDB" id="MicrosporidiaDB:VCUG_01926"/>
<sequence>MKYEEYEKLLNTLGKTDKIAQNLNQIYKKMESNTQNTPTTVLQTFERYSIPKKNLEYAIKFHEDYIKYCENVNESVLVIKDYKKANDTDIKKDLEVIEAYENIKNSNKNIKMYKSIGIVKTKIESSETALAGIYNSIRKRFFLLVKENMLIEVDGLNRISTFLITYGEKSEIAEKYMQTYFKEFNFRDALEDTDAFVKRVADSSKLFNDIREMNIFLFDTATYEFLNKNMINYLREDMKTNIMRFMDLIERRKNLKDIFMIIDLYDVAKINGISLLGCMDCLLHHLIRYIENVNQIDKKFEVESFVVFTTKVINSLNSQVAQDYVEKYGENLKVKEQDELKDKILLTLYMKIKHLSLNENELNKNVYLLNNINYIMKTRNAIGDKMLFDDIQIYKKGIISYLRDESANYGGNCTAFIDNTLNFFTQTKIPNETRNYVLENVKKIFKDLNKRAPYNGDFEKILKRLDNLELS</sequence>
<dbReference type="OrthoDB" id="2191110at2759"/>
<proteinExistence type="predicted"/>
<dbReference type="EMBL" id="GL877439">
    <property type="protein sequence ID" value="ELA46596.1"/>
    <property type="molecule type" value="Genomic_DNA"/>
</dbReference>
<dbReference type="HOGENOM" id="CLU_580306_0_0_1"/>
<dbReference type="RefSeq" id="XP_008074940.1">
    <property type="nucleotide sequence ID" value="XM_008076749.1"/>
</dbReference>
<reference evidence="2" key="1">
    <citation type="submission" date="2011-03" db="EMBL/GenBank/DDBJ databases">
        <title>The genome sequence of Vavraia culicis strain floridensis.</title>
        <authorList>
            <consortium name="The Broad Institute Genome Sequencing Platform"/>
            <person name="Cuomo C."/>
            <person name="Becnel J."/>
            <person name="Sanscrainte N."/>
            <person name="Young S.K."/>
            <person name="Zeng Q."/>
            <person name="Gargeya S."/>
            <person name="Fitzgerald M."/>
            <person name="Haas B."/>
            <person name="Abouelleil A."/>
            <person name="Alvarado L."/>
            <person name="Arachchi H.M."/>
            <person name="Berlin A."/>
            <person name="Chapman S.B."/>
            <person name="Gearin G."/>
            <person name="Goldberg J."/>
            <person name="Griggs A."/>
            <person name="Gujja S."/>
            <person name="Hansen M."/>
            <person name="Heiman D."/>
            <person name="Howarth C."/>
            <person name="Larimer J."/>
            <person name="Lui A."/>
            <person name="MacDonald P.J.P."/>
            <person name="McCowen C."/>
            <person name="Montmayeur A."/>
            <person name="Murphy C."/>
            <person name="Neiman D."/>
            <person name="Pearson M."/>
            <person name="Priest M."/>
            <person name="Roberts A."/>
            <person name="Saif S."/>
            <person name="Shea T."/>
            <person name="Sisk P."/>
            <person name="Stolte C."/>
            <person name="Sykes S."/>
            <person name="Wortman J."/>
            <person name="Nusbaum C."/>
            <person name="Birren B."/>
        </authorList>
    </citation>
    <scope>NUCLEOTIDE SEQUENCE [LARGE SCALE GENOMIC DNA]</scope>
    <source>
        <strain evidence="2">floridensis</strain>
    </source>
</reference>
<dbReference type="GeneID" id="19879795"/>
<accession>L2GSF3</accession>
<name>L2GSF3_VAVCU</name>
<organism evidence="1 2">
    <name type="scientific">Vavraia culicis (isolate floridensis)</name>
    <name type="common">Microsporidian parasite</name>
    <dbReference type="NCBI Taxonomy" id="948595"/>
    <lineage>
        <taxon>Eukaryota</taxon>
        <taxon>Fungi</taxon>
        <taxon>Fungi incertae sedis</taxon>
        <taxon>Microsporidia</taxon>
        <taxon>Pleistophoridae</taxon>
        <taxon>Vavraia</taxon>
    </lineage>
</organism>
<gene>
    <name evidence="1" type="ORF">VCUG_01926</name>
</gene>
<protein>
    <submittedName>
        <fullName evidence="1">Uncharacterized protein</fullName>
    </submittedName>
</protein>
<evidence type="ECO:0000313" key="1">
    <source>
        <dbReference type="EMBL" id="ELA46596.1"/>
    </source>
</evidence>
<dbReference type="OMA" id="NNINYIM"/>
<evidence type="ECO:0000313" key="2">
    <source>
        <dbReference type="Proteomes" id="UP000011081"/>
    </source>
</evidence>
<keyword evidence="2" id="KW-1185">Reference proteome</keyword>
<dbReference type="Proteomes" id="UP000011081">
    <property type="component" value="Unassembled WGS sequence"/>
</dbReference>
<dbReference type="InParanoid" id="L2GSF3"/>